<gene>
    <name evidence="1" type="ORF">FNK824_LOCUS21298</name>
</gene>
<dbReference type="AlphaFoldDB" id="A0A819IJV2"/>
<evidence type="ECO:0000313" key="1">
    <source>
        <dbReference type="EMBL" id="CAF3914942.1"/>
    </source>
</evidence>
<evidence type="ECO:0000313" key="2">
    <source>
        <dbReference type="Proteomes" id="UP000663874"/>
    </source>
</evidence>
<dbReference type="Proteomes" id="UP000663874">
    <property type="component" value="Unassembled WGS sequence"/>
</dbReference>
<protein>
    <submittedName>
        <fullName evidence="1">Uncharacterized protein</fullName>
    </submittedName>
</protein>
<accession>A0A819IJV2</accession>
<name>A0A819IJV2_9BILA</name>
<dbReference type="EMBL" id="CAJOBE010004076">
    <property type="protein sequence ID" value="CAF3914942.1"/>
    <property type="molecule type" value="Genomic_DNA"/>
</dbReference>
<comment type="caution">
    <text evidence="1">The sequence shown here is derived from an EMBL/GenBank/DDBJ whole genome shotgun (WGS) entry which is preliminary data.</text>
</comment>
<proteinExistence type="predicted"/>
<reference evidence="1" key="1">
    <citation type="submission" date="2021-02" db="EMBL/GenBank/DDBJ databases">
        <authorList>
            <person name="Nowell W R."/>
        </authorList>
    </citation>
    <scope>NUCLEOTIDE SEQUENCE</scope>
</reference>
<sequence length="70" mass="8375">MPDCPYCYHNRHVRLLDADLLYHYRCDVDDLHLNFDVHDLGLDYSDNINKLTQRYMCAKRNIDTSILCLL</sequence>
<organism evidence="1 2">
    <name type="scientific">Rotaria sordida</name>
    <dbReference type="NCBI Taxonomy" id="392033"/>
    <lineage>
        <taxon>Eukaryota</taxon>
        <taxon>Metazoa</taxon>
        <taxon>Spiralia</taxon>
        <taxon>Gnathifera</taxon>
        <taxon>Rotifera</taxon>
        <taxon>Eurotatoria</taxon>
        <taxon>Bdelloidea</taxon>
        <taxon>Philodinida</taxon>
        <taxon>Philodinidae</taxon>
        <taxon>Rotaria</taxon>
    </lineage>
</organism>